<reference evidence="1 2" key="1">
    <citation type="submission" date="2017-03" db="EMBL/GenBank/DDBJ databases">
        <title>Complete Genome Sequence of Vibrio vulnificus FORC_053.</title>
        <authorList>
            <consortium name="Food-borne Pathogen Omics Research Center"/>
            <person name="Chung H.Y."/>
            <person name="Na E.J."/>
            <person name="Song J.S."/>
            <person name="Kim H."/>
            <person name="Lee J.-H."/>
            <person name="Ryu S."/>
            <person name="Choi S.H."/>
        </authorList>
    </citation>
    <scope>NUCLEOTIDE SEQUENCE [LARGE SCALE GENOMIC DNA]</scope>
    <source>
        <strain evidence="1 2">FORC_053</strain>
    </source>
</reference>
<dbReference type="Proteomes" id="UP000263418">
    <property type="component" value="Chromosome 3"/>
</dbReference>
<gene>
    <name evidence="1" type="ORF">FORC53_4616</name>
</gene>
<organism evidence="1 2">
    <name type="scientific">Vibrio vulnificus</name>
    <dbReference type="NCBI Taxonomy" id="672"/>
    <lineage>
        <taxon>Bacteria</taxon>
        <taxon>Pseudomonadati</taxon>
        <taxon>Pseudomonadota</taxon>
        <taxon>Gammaproteobacteria</taxon>
        <taxon>Vibrionales</taxon>
        <taxon>Vibrionaceae</taxon>
        <taxon>Vibrio</taxon>
    </lineage>
</organism>
<proteinExistence type="predicted"/>
<dbReference type="EMBL" id="CP019292">
    <property type="protein sequence ID" value="AXX62955.1"/>
    <property type="molecule type" value="Genomic_DNA"/>
</dbReference>
<protein>
    <submittedName>
        <fullName evidence="1">Uncharacterized protein</fullName>
    </submittedName>
</protein>
<accession>A0AAN1PUA6</accession>
<dbReference type="AlphaFoldDB" id="A0AAN1PUA6"/>
<evidence type="ECO:0000313" key="1">
    <source>
        <dbReference type="EMBL" id="AXX62955.1"/>
    </source>
</evidence>
<evidence type="ECO:0000313" key="2">
    <source>
        <dbReference type="Proteomes" id="UP000263418"/>
    </source>
</evidence>
<sequence length="261" mass="30344">MWVFKMSILNRENNSIVVESQYHKEQYSESKQEKTAEEMFNEIFMQKHNKLFPDGRVHTGKPAPEHGSDAYYTVSISPKFEEFETQIEPPIYPTVKALVDKGYHTISSCAGHPIRIHLQIGFGSEESRSKFLEAVLKSEIPALTYHFVSNVANVSNHSISNDGSFDSKSGTVFDVEAEQSYIDKRDADGFNFQFGTNYKKWFFLDINIMEPTSNPFKILYYKLFLLPKKQEILEQLHQLMIGETIPRYDEIYHKPKRSIFF</sequence>
<name>A0AAN1PUA6_VIBVL</name>